<dbReference type="EMBL" id="MVHD01000003">
    <property type="protein sequence ID" value="OQZ93055.1"/>
    <property type="molecule type" value="Genomic_DNA"/>
</dbReference>
<keyword evidence="2" id="KW-0560">Oxidoreductase</keyword>
<dbReference type="Pfam" id="PF13561">
    <property type="entry name" value="adh_short_C2"/>
    <property type="match status" value="1"/>
</dbReference>
<dbReference type="AlphaFoldDB" id="A0AA42BWT4"/>
<name>A0AA42BWT4_9MYCO</name>
<proteinExistence type="inferred from homology"/>
<comment type="caution">
    <text evidence="3">The sequence shown here is derived from an EMBL/GenBank/DDBJ whole genome shotgun (WGS) entry which is preliminary data.</text>
</comment>
<reference evidence="3" key="2">
    <citation type="submission" date="2020-07" db="EMBL/GenBank/DDBJ databases">
        <authorList>
            <person name="Pettersson B.M.F."/>
            <person name="Behra P.R.K."/>
            <person name="Ramesh M."/>
            <person name="Das S."/>
            <person name="Dasgupta S."/>
            <person name="Kirsebom L.A."/>
        </authorList>
    </citation>
    <scope>NUCLEOTIDE SEQUENCE</scope>
    <source>
        <strain evidence="3">CCUG 55640</strain>
    </source>
</reference>
<evidence type="ECO:0000313" key="4">
    <source>
        <dbReference type="EMBL" id="OQZ93055.1"/>
    </source>
</evidence>
<evidence type="ECO:0000256" key="2">
    <source>
        <dbReference type="ARBA" id="ARBA00023002"/>
    </source>
</evidence>
<reference evidence="4 5" key="1">
    <citation type="submission" date="2017-02" db="EMBL/GenBank/DDBJ databases">
        <title>The new phylogeny of genus Mycobacterium.</title>
        <authorList>
            <person name="Tortoli E."/>
            <person name="Trovato A."/>
            <person name="Cirillo D.M."/>
        </authorList>
    </citation>
    <scope>NUCLEOTIDE SEQUENCE [LARGE SCALE GENOMIC DNA]</scope>
    <source>
        <strain evidence="4 5">DSM 45230</strain>
    </source>
</reference>
<dbReference type="PANTHER" id="PTHR43639:SF1">
    <property type="entry name" value="SHORT-CHAIN DEHYDROGENASE_REDUCTASE FAMILY PROTEIN"/>
    <property type="match status" value="1"/>
</dbReference>
<dbReference type="PRINTS" id="PR00081">
    <property type="entry name" value="GDHRDH"/>
</dbReference>
<dbReference type="GO" id="GO:0016491">
    <property type="term" value="F:oxidoreductase activity"/>
    <property type="evidence" value="ECO:0007669"/>
    <property type="project" value="UniProtKB-KW"/>
</dbReference>
<evidence type="ECO:0000256" key="1">
    <source>
        <dbReference type="ARBA" id="ARBA00006484"/>
    </source>
</evidence>
<dbReference type="EMBL" id="JACKVH010000008">
    <property type="protein sequence ID" value="MCV7377696.1"/>
    <property type="molecule type" value="Genomic_DNA"/>
</dbReference>
<accession>A0AA42BWT4</accession>
<dbReference type="InterPro" id="IPR002347">
    <property type="entry name" value="SDR_fam"/>
</dbReference>
<comment type="similarity">
    <text evidence="1">Belongs to the short-chain dehydrogenases/reductases (SDR) family.</text>
</comment>
<dbReference type="PANTHER" id="PTHR43639">
    <property type="entry name" value="OXIDOREDUCTASE, SHORT-CHAIN DEHYDROGENASE/REDUCTASE FAMILY (AFU_ORTHOLOGUE AFUA_5G02870)"/>
    <property type="match status" value="1"/>
</dbReference>
<dbReference type="SUPFAM" id="SSF51735">
    <property type="entry name" value="NAD(P)-binding Rossmann-fold domains"/>
    <property type="match status" value="1"/>
</dbReference>
<evidence type="ECO:0000313" key="6">
    <source>
        <dbReference type="Proteomes" id="UP001141650"/>
    </source>
</evidence>
<sequence>MITGASRGIGAATARVLAGRGFRVAVNYRASAPEAEEVVAAITSAGGDAVAIRADVTVPEEIAAMADDIAQRWGGVDVLVHNALIPFAVTSFADLTWEQLGGKVNAELHAAYMLTKAVVPAMISRGYGRLIFLSTGLSRRPRDGMIALGTAKAALDQFVRYVALELAPHGITANLVAPATVGGTAVTGQLTPERVRELGAEAPMGRLVTPDEVALAIAFLASEDSGFTTGHYLPVNGGLAMD</sequence>
<organism evidence="3 6">
    <name type="scientific">Mycobacterium alsense</name>
    <dbReference type="NCBI Taxonomy" id="324058"/>
    <lineage>
        <taxon>Bacteria</taxon>
        <taxon>Bacillati</taxon>
        <taxon>Actinomycetota</taxon>
        <taxon>Actinomycetes</taxon>
        <taxon>Mycobacteriales</taxon>
        <taxon>Mycobacteriaceae</taxon>
        <taxon>Mycobacterium</taxon>
    </lineage>
</organism>
<dbReference type="Proteomes" id="UP000192319">
    <property type="component" value="Unassembled WGS sequence"/>
</dbReference>
<dbReference type="FunFam" id="3.40.50.720:FF:000173">
    <property type="entry name" value="3-oxoacyl-[acyl-carrier protein] reductase"/>
    <property type="match status" value="1"/>
</dbReference>
<protein>
    <submittedName>
        <fullName evidence="3">SDR family oxidoreductase</fullName>
    </submittedName>
    <submittedName>
        <fullName evidence="4">Short-chain dehydrogenase</fullName>
    </submittedName>
</protein>
<reference evidence="3" key="3">
    <citation type="journal article" date="2022" name="BMC Genomics">
        <title>Comparative genome analysis of mycobacteria focusing on tRNA and non-coding RNA.</title>
        <authorList>
            <person name="Behra P.R.K."/>
            <person name="Pettersson B.M.F."/>
            <person name="Ramesh M."/>
            <person name="Das S."/>
            <person name="Dasgupta S."/>
            <person name="Kirsebom L.A."/>
        </authorList>
    </citation>
    <scope>NUCLEOTIDE SEQUENCE</scope>
    <source>
        <strain evidence="3">CCUG 55640</strain>
    </source>
</reference>
<dbReference type="Gene3D" id="3.40.50.720">
    <property type="entry name" value="NAD(P)-binding Rossmann-like Domain"/>
    <property type="match status" value="1"/>
</dbReference>
<evidence type="ECO:0000313" key="5">
    <source>
        <dbReference type="Proteomes" id="UP000192319"/>
    </source>
</evidence>
<dbReference type="InterPro" id="IPR036291">
    <property type="entry name" value="NAD(P)-bd_dom_sf"/>
</dbReference>
<evidence type="ECO:0000313" key="3">
    <source>
        <dbReference type="EMBL" id="MCV7377696.1"/>
    </source>
</evidence>
<keyword evidence="5" id="KW-1185">Reference proteome</keyword>
<gene>
    <name evidence="4" type="ORF">BST11_03470</name>
    <name evidence="3" type="ORF">H7K38_03410</name>
</gene>
<dbReference type="Proteomes" id="UP001141650">
    <property type="component" value="Unassembled WGS sequence"/>
</dbReference>